<dbReference type="Gene3D" id="3.40.1050.10">
    <property type="entry name" value="Carbonic anhydrase"/>
    <property type="match status" value="1"/>
</dbReference>
<gene>
    <name evidence="5" type="ORF">Premu_2116</name>
</gene>
<dbReference type="PANTHER" id="PTHR43175">
    <property type="entry name" value="CARBONIC ANHYDRASE"/>
    <property type="match status" value="1"/>
</dbReference>
<keyword evidence="2 4" id="KW-0479">Metal-binding</keyword>
<name>F8N7W1_9BACT</name>
<dbReference type="eggNOG" id="COG0288">
    <property type="taxonomic scope" value="Bacteria"/>
</dbReference>
<keyword evidence="5" id="KW-0456">Lyase</keyword>
<sequence>MIDDILENNRRFVERKGYEKHITDGKPSGQTLIVTCMDTRLSVMLPEALGIKNGEVKMVKVAGGVILDDYDAVMRSIIVGIYELGIQEIMLIHHTDCGAGKMHGHHMKELIRQRIPQAQVDEVEKHINLSQWLEGFGDTERSVRATMNRVKNHPLVPNEVIVRGFIIDSTTGKLTEVKD</sequence>
<dbReference type="GO" id="GO:0004089">
    <property type="term" value="F:carbonate dehydratase activity"/>
    <property type="evidence" value="ECO:0007669"/>
    <property type="project" value="UniProtKB-EC"/>
</dbReference>
<evidence type="ECO:0000313" key="5">
    <source>
        <dbReference type="EMBL" id="EGN57507.1"/>
    </source>
</evidence>
<dbReference type="OrthoDB" id="9797527at2"/>
<accession>F8N7W1</accession>
<dbReference type="InterPro" id="IPR036874">
    <property type="entry name" value="Carbonic_anhydrase_sf"/>
</dbReference>
<feature type="binding site" evidence="4">
    <location>
        <position position="94"/>
    </location>
    <ligand>
        <name>Zn(2+)</name>
        <dbReference type="ChEBI" id="CHEBI:29105"/>
    </ligand>
</feature>
<organism evidence="5 6">
    <name type="scientific">Hallella multisaccharivorax DSM 17128</name>
    <dbReference type="NCBI Taxonomy" id="688246"/>
    <lineage>
        <taxon>Bacteria</taxon>
        <taxon>Pseudomonadati</taxon>
        <taxon>Bacteroidota</taxon>
        <taxon>Bacteroidia</taxon>
        <taxon>Bacteroidales</taxon>
        <taxon>Prevotellaceae</taxon>
        <taxon>Hallella</taxon>
    </lineage>
</organism>
<dbReference type="STRING" id="688246.Premu_2116"/>
<feature type="binding site" evidence="4">
    <location>
        <position position="36"/>
    </location>
    <ligand>
        <name>Zn(2+)</name>
        <dbReference type="ChEBI" id="CHEBI:29105"/>
    </ligand>
</feature>
<comment type="similarity">
    <text evidence="1">Belongs to the beta-class carbonic anhydrase family.</text>
</comment>
<dbReference type="RefSeq" id="WP_007575114.1">
    <property type="nucleotide sequence ID" value="NZ_BPTS01000002.1"/>
</dbReference>
<reference evidence="6" key="1">
    <citation type="journal article" date="2011" name="Stand. Genomic Sci.">
        <title>Non-contiguous finished genome sequence of the opportunistic oral pathogen Prevotella multisaccharivorax type strain (PPPA20).</title>
        <authorList>
            <person name="Pati A."/>
            <person name="Gronow S."/>
            <person name="Lu M."/>
            <person name="Lapidus A."/>
            <person name="Nolan M."/>
            <person name="Lucas S."/>
            <person name="Hammon N."/>
            <person name="Deshpande S."/>
            <person name="Cheng J.F."/>
            <person name="Tapia R."/>
            <person name="Han C."/>
            <person name="Goodwin L."/>
            <person name="Pitluck S."/>
            <person name="Liolios K."/>
            <person name="Pagani I."/>
            <person name="Mavromatis K."/>
            <person name="Mikhailova N."/>
            <person name="Huntemann M."/>
            <person name="Chen A."/>
            <person name="Palaniappan K."/>
            <person name="Land M."/>
            <person name="Hauser L."/>
            <person name="Detter J.C."/>
            <person name="Brambilla E.M."/>
            <person name="Rohde M."/>
            <person name="Goker M."/>
            <person name="Woyke T."/>
            <person name="Bristow J."/>
            <person name="Eisen J.A."/>
            <person name="Markowitz V."/>
            <person name="Hugenholtz P."/>
            <person name="Kyrpides N.C."/>
            <person name="Klenk H.P."/>
            <person name="Ivanova N."/>
        </authorList>
    </citation>
    <scope>NUCLEOTIDE SEQUENCE [LARGE SCALE GENOMIC DNA]</scope>
    <source>
        <strain evidence="6">DSM 17128</strain>
    </source>
</reference>
<protein>
    <submittedName>
        <fullName evidence="5">Carbonate dehydratase</fullName>
        <ecNumber evidence="5">4.2.1.1</ecNumber>
    </submittedName>
</protein>
<dbReference type="CDD" id="cd03379">
    <property type="entry name" value="beta_CA_cladeD"/>
    <property type="match status" value="1"/>
</dbReference>
<dbReference type="EMBL" id="GL945017">
    <property type="protein sequence ID" value="EGN57507.1"/>
    <property type="molecule type" value="Genomic_DNA"/>
</dbReference>
<keyword evidence="6" id="KW-1185">Reference proteome</keyword>
<evidence type="ECO:0000256" key="1">
    <source>
        <dbReference type="ARBA" id="ARBA00006217"/>
    </source>
</evidence>
<dbReference type="Pfam" id="PF00484">
    <property type="entry name" value="Pro_CA"/>
    <property type="match status" value="1"/>
</dbReference>
<dbReference type="Proteomes" id="UP000002772">
    <property type="component" value="Unassembled WGS sequence"/>
</dbReference>
<evidence type="ECO:0000256" key="3">
    <source>
        <dbReference type="ARBA" id="ARBA00022833"/>
    </source>
</evidence>
<dbReference type="SMART" id="SM00947">
    <property type="entry name" value="Pro_CA"/>
    <property type="match status" value="1"/>
</dbReference>
<dbReference type="EC" id="4.2.1.1" evidence="5"/>
<evidence type="ECO:0000313" key="6">
    <source>
        <dbReference type="Proteomes" id="UP000002772"/>
    </source>
</evidence>
<dbReference type="HOGENOM" id="CLU_084253_3_0_10"/>
<dbReference type="InterPro" id="IPR001765">
    <property type="entry name" value="Carbonic_anhydrase"/>
</dbReference>
<keyword evidence="3 4" id="KW-0862">Zinc</keyword>
<feature type="binding site" evidence="4">
    <location>
        <position position="38"/>
    </location>
    <ligand>
        <name>Zn(2+)</name>
        <dbReference type="ChEBI" id="CHEBI:29105"/>
    </ligand>
</feature>
<comment type="cofactor">
    <cofactor evidence="4">
        <name>Zn(2+)</name>
        <dbReference type="ChEBI" id="CHEBI:29105"/>
    </cofactor>
    <text evidence="4">Binds 1 zinc ion per subunit.</text>
</comment>
<evidence type="ECO:0000256" key="4">
    <source>
        <dbReference type="PIRSR" id="PIRSR601765-1"/>
    </source>
</evidence>
<proteinExistence type="inferred from homology"/>
<dbReference type="SUPFAM" id="SSF53056">
    <property type="entry name" value="beta-carbonic anhydrase, cab"/>
    <property type="match status" value="1"/>
</dbReference>
<dbReference type="AlphaFoldDB" id="F8N7W1"/>
<dbReference type="PANTHER" id="PTHR43175:SF3">
    <property type="entry name" value="CARBON DISULFIDE HYDROLASE"/>
    <property type="match status" value="1"/>
</dbReference>
<feature type="binding site" evidence="4">
    <location>
        <position position="97"/>
    </location>
    <ligand>
        <name>Zn(2+)</name>
        <dbReference type="ChEBI" id="CHEBI:29105"/>
    </ligand>
</feature>
<dbReference type="GO" id="GO:0008270">
    <property type="term" value="F:zinc ion binding"/>
    <property type="evidence" value="ECO:0007669"/>
    <property type="project" value="InterPro"/>
</dbReference>
<evidence type="ECO:0000256" key="2">
    <source>
        <dbReference type="ARBA" id="ARBA00022723"/>
    </source>
</evidence>